<dbReference type="Proteomes" id="UP000184226">
    <property type="component" value="Unassembled WGS sequence"/>
</dbReference>
<accession>A0A1M5ZTE8</accession>
<feature type="domain" description="Amidase" evidence="2">
    <location>
        <begin position="30"/>
        <end position="416"/>
    </location>
</feature>
<proteinExistence type="predicted"/>
<evidence type="ECO:0000259" key="2">
    <source>
        <dbReference type="Pfam" id="PF01425"/>
    </source>
</evidence>
<evidence type="ECO:0000256" key="1">
    <source>
        <dbReference type="SAM" id="MobiDB-lite"/>
    </source>
</evidence>
<dbReference type="PANTHER" id="PTHR11895">
    <property type="entry name" value="TRANSAMIDASE"/>
    <property type="match status" value="1"/>
</dbReference>
<keyword evidence="3" id="KW-0808">Transferase</keyword>
<dbReference type="InterPro" id="IPR036928">
    <property type="entry name" value="AS_sf"/>
</dbReference>
<keyword evidence="4" id="KW-1185">Reference proteome</keyword>
<gene>
    <name evidence="3" type="ORF">SAMN04488135_11856</name>
</gene>
<dbReference type="RefSeq" id="WP_073108674.1">
    <property type="nucleotide sequence ID" value="NZ_FQXE01000018.1"/>
</dbReference>
<evidence type="ECO:0000313" key="4">
    <source>
        <dbReference type="Proteomes" id="UP000184226"/>
    </source>
</evidence>
<dbReference type="InterPro" id="IPR023631">
    <property type="entry name" value="Amidase_dom"/>
</dbReference>
<dbReference type="Pfam" id="PF01425">
    <property type="entry name" value="Amidase"/>
    <property type="match status" value="1"/>
</dbReference>
<dbReference type="EMBL" id="FQXE01000018">
    <property type="protein sequence ID" value="SHI27416.1"/>
    <property type="molecule type" value="Genomic_DNA"/>
</dbReference>
<dbReference type="InterPro" id="IPR000120">
    <property type="entry name" value="Amidase"/>
</dbReference>
<sequence>MKSGKKPLNQLGVVEAAGAIERREITSVALVQACLDRIAERNPQVQAFVAYDAAKALAAARKIDADSGQHVLRGIPFAVKDIIDTSDYPTEYGSKIYRNFQPALDAACVVVAKNRGAVVLGKVATGEFATQTPSQARNPLQLEHTPGGSSSGSAAAVADFMAPVAFATQTTGSIVRPAVYCGVVGYKPSFDMIATAGMKALSPSQDTIGVIARSVEDAAFFTLGLHGARTVGSAVFKPRIALCLSRQWDYVKPETLQALERLVQRLEQAGCAMSRIWLPQELEPLIAIQPRLFMYEARQTLANERLLHARHLSPRLHTRLQQGESVDFDEYVSMRQQVREAHWRSQDMFQDVDAILYPAAAGEAEAGLSSAGDPRFGALWSLLHLPSVSFPISLGPQGLPLGAQLIGAFAQDTRLLAVARAVTQAIDPLRAAPA</sequence>
<name>A0A1M5ZTE8_9BURK</name>
<dbReference type="PANTHER" id="PTHR11895:SF151">
    <property type="entry name" value="GLUTAMYL-TRNA(GLN) AMIDOTRANSFERASE SUBUNIT A"/>
    <property type="match status" value="1"/>
</dbReference>
<evidence type="ECO:0000313" key="3">
    <source>
        <dbReference type="EMBL" id="SHI27416.1"/>
    </source>
</evidence>
<reference evidence="3 4" key="1">
    <citation type="submission" date="2016-11" db="EMBL/GenBank/DDBJ databases">
        <authorList>
            <person name="Jaros S."/>
            <person name="Januszkiewicz K."/>
            <person name="Wedrychowicz H."/>
        </authorList>
    </citation>
    <scope>NUCLEOTIDE SEQUENCE [LARGE SCALE GENOMIC DNA]</scope>
    <source>
        <strain evidence="3 4">CGMCC 1.10190</strain>
    </source>
</reference>
<dbReference type="SUPFAM" id="SSF75304">
    <property type="entry name" value="Amidase signature (AS) enzymes"/>
    <property type="match status" value="1"/>
</dbReference>
<dbReference type="AlphaFoldDB" id="A0A1M5ZTE8"/>
<dbReference type="GO" id="GO:0016740">
    <property type="term" value="F:transferase activity"/>
    <property type="evidence" value="ECO:0007669"/>
    <property type="project" value="UniProtKB-KW"/>
</dbReference>
<protein>
    <submittedName>
        <fullName evidence="3">Asp-tRNAAsn/Glu-tRNAGln amidotransferase A subunit</fullName>
    </submittedName>
</protein>
<dbReference type="Gene3D" id="3.90.1300.10">
    <property type="entry name" value="Amidase signature (AS) domain"/>
    <property type="match status" value="1"/>
</dbReference>
<organism evidence="3 4">
    <name type="scientific">Pollutimonas bauzanensis</name>
    <dbReference type="NCBI Taxonomy" id="658167"/>
    <lineage>
        <taxon>Bacteria</taxon>
        <taxon>Pseudomonadati</taxon>
        <taxon>Pseudomonadota</taxon>
        <taxon>Betaproteobacteria</taxon>
        <taxon>Burkholderiales</taxon>
        <taxon>Alcaligenaceae</taxon>
        <taxon>Pollutimonas</taxon>
    </lineage>
</organism>
<feature type="region of interest" description="Disordered" evidence="1">
    <location>
        <begin position="131"/>
        <end position="150"/>
    </location>
</feature>
<dbReference type="STRING" id="658167.SAMN04488135_11856"/>